<organism evidence="1 2">
    <name type="scientific">Desmophyllum pertusum</name>
    <dbReference type="NCBI Taxonomy" id="174260"/>
    <lineage>
        <taxon>Eukaryota</taxon>
        <taxon>Metazoa</taxon>
        <taxon>Cnidaria</taxon>
        <taxon>Anthozoa</taxon>
        <taxon>Hexacorallia</taxon>
        <taxon>Scleractinia</taxon>
        <taxon>Caryophylliina</taxon>
        <taxon>Caryophylliidae</taxon>
        <taxon>Desmophyllum</taxon>
    </lineage>
</organism>
<comment type="caution">
    <text evidence="1">The sequence shown here is derived from an EMBL/GenBank/DDBJ whole genome shotgun (WGS) entry which is preliminary data.</text>
</comment>
<proteinExistence type="predicted"/>
<accession>A0A9W9ZJX5</accession>
<reference evidence="1" key="1">
    <citation type="submission" date="2023-01" db="EMBL/GenBank/DDBJ databases">
        <title>Genome assembly of the deep-sea coral Lophelia pertusa.</title>
        <authorList>
            <person name="Herrera S."/>
            <person name="Cordes E."/>
        </authorList>
    </citation>
    <scope>NUCLEOTIDE SEQUENCE</scope>
    <source>
        <strain evidence="1">USNM1676648</strain>
        <tissue evidence="1">Polyp</tissue>
    </source>
</reference>
<dbReference type="Proteomes" id="UP001163046">
    <property type="component" value="Unassembled WGS sequence"/>
</dbReference>
<keyword evidence="2" id="KW-1185">Reference proteome</keyword>
<dbReference type="AlphaFoldDB" id="A0A9W9ZJX5"/>
<evidence type="ECO:0000313" key="1">
    <source>
        <dbReference type="EMBL" id="KAJ7381369.1"/>
    </source>
</evidence>
<sequence length="94" mass="11117">MRDHQLVRTQIKAEKESQTCQHYIRYNVNKLQDKATMSAFKLELSNRFAVLESIDEEADINTRWNQFSRCKPLGNLFTDKVVGFSQLYQKDKVM</sequence>
<name>A0A9W9ZJX5_9CNID</name>
<dbReference type="EMBL" id="MU826350">
    <property type="protein sequence ID" value="KAJ7381369.1"/>
    <property type="molecule type" value="Genomic_DNA"/>
</dbReference>
<dbReference type="OrthoDB" id="6272897at2759"/>
<gene>
    <name evidence="1" type="ORF">OS493_001501</name>
</gene>
<protein>
    <submittedName>
        <fullName evidence="1">Uncharacterized protein</fullName>
    </submittedName>
</protein>
<evidence type="ECO:0000313" key="2">
    <source>
        <dbReference type="Proteomes" id="UP001163046"/>
    </source>
</evidence>